<accession>A0A4D4JBS0</accession>
<dbReference type="EMBL" id="BJFL01000029">
    <property type="protein sequence ID" value="GDY32782.1"/>
    <property type="molecule type" value="Genomic_DNA"/>
</dbReference>
<comment type="caution">
    <text evidence="1">The sequence shown here is derived from an EMBL/GenBank/DDBJ whole genome shotgun (WGS) entry which is preliminary data.</text>
</comment>
<evidence type="ECO:0000313" key="1">
    <source>
        <dbReference type="EMBL" id="GDY32782.1"/>
    </source>
</evidence>
<dbReference type="AlphaFoldDB" id="A0A4D4JBS0"/>
<name>A0A4D4JBS0_9PSEU</name>
<gene>
    <name evidence="1" type="ORF">GTS_44150</name>
</gene>
<protein>
    <submittedName>
        <fullName evidence="1">Uncharacterized protein</fullName>
    </submittedName>
</protein>
<dbReference type="Proteomes" id="UP000298860">
    <property type="component" value="Unassembled WGS sequence"/>
</dbReference>
<sequence length="73" mass="7172">MARRILATHPLCGSTTPYPVAPESPTMSIVDLLEHQVSGDVVVAAAVDVAVLPSSTVIAAASAASGDTAGPCG</sequence>
<proteinExistence type="predicted"/>
<reference evidence="2" key="1">
    <citation type="submission" date="2019-04" db="EMBL/GenBank/DDBJ databases">
        <title>Draft genome sequence of Pseudonocardiaceae bacterium SL3-2-4.</title>
        <authorList>
            <person name="Ningsih F."/>
            <person name="Yokota A."/>
            <person name="Sakai Y."/>
            <person name="Nanatani K."/>
            <person name="Yabe S."/>
            <person name="Oetari A."/>
            <person name="Sjamsuridzal W."/>
        </authorList>
    </citation>
    <scope>NUCLEOTIDE SEQUENCE [LARGE SCALE GENOMIC DNA]</scope>
    <source>
        <strain evidence="2">SL3-2-4</strain>
    </source>
</reference>
<keyword evidence="2" id="KW-1185">Reference proteome</keyword>
<organism evidence="1 2">
    <name type="scientific">Gandjariella thermophila</name>
    <dbReference type="NCBI Taxonomy" id="1931992"/>
    <lineage>
        <taxon>Bacteria</taxon>
        <taxon>Bacillati</taxon>
        <taxon>Actinomycetota</taxon>
        <taxon>Actinomycetes</taxon>
        <taxon>Pseudonocardiales</taxon>
        <taxon>Pseudonocardiaceae</taxon>
        <taxon>Gandjariella</taxon>
    </lineage>
</organism>
<evidence type="ECO:0000313" key="2">
    <source>
        <dbReference type="Proteomes" id="UP000298860"/>
    </source>
</evidence>